<reference evidence="5 6" key="1">
    <citation type="submission" date="2019-03" db="EMBL/GenBank/DDBJ databases">
        <title>Draft genome sequences of novel Actinobacteria.</title>
        <authorList>
            <person name="Sahin N."/>
            <person name="Ay H."/>
            <person name="Saygin H."/>
        </authorList>
    </citation>
    <scope>NUCLEOTIDE SEQUENCE [LARGE SCALE GENOMIC DNA]</scope>
    <source>
        <strain evidence="5 6">CH32</strain>
    </source>
</reference>
<dbReference type="InterPro" id="IPR051081">
    <property type="entry name" value="HTH_MetalResp_TranReg"/>
</dbReference>
<organism evidence="5 6">
    <name type="scientific">Nonomuraea terrae</name>
    <dbReference type="NCBI Taxonomy" id="2530383"/>
    <lineage>
        <taxon>Bacteria</taxon>
        <taxon>Bacillati</taxon>
        <taxon>Actinomycetota</taxon>
        <taxon>Actinomycetes</taxon>
        <taxon>Streptosporangiales</taxon>
        <taxon>Streptosporangiaceae</taxon>
        <taxon>Nonomuraea</taxon>
    </lineage>
</organism>
<protein>
    <submittedName>
        <fullName evidence="5">ArsR family transcriptional regulator</fullName>
    </submittedName>
</protein>
<dbReference type="InterPro" id="IPR011991">
    <property type="entry name" value="ArsR-like_HTH"/>
</dbReference>
<dbReference type="PANTHER" id="PTHR33154:SF18">
    <property type="entry name" value="ARSENICAL RESISTANCE OPERON REPRESSOR"/>
    <property type="match status" value="1"/>
</dbReference>
<sequence>MTMDGIELSSAARGFLKAMASETRQQIMGLFAGGVELTVNEVAERMSLAQSATSTHLATLRDGGVLVSRREWKTVYYRADSARISKALADLQATLNACCPPDDLVTPTARTGCRGGEGR</sequence>
<evidence type="ECO:0000313" key="5">
    <source>
        <dbReference type="EMBL" id="TDD43252.1"/>
    </source>
</evidence>
<keyword evidence="3" id="KW-0804">Transcription</keyword>
<evidence type="ECO:0000256" key="1">
    <source>
        <dbReference type="ARBA" id="ARBA00023015"/>
    </source>
</evidence>
<dbReference type="GO" id="GO:0003677">
    <property type="term" value="F:DNA binding"/>
    <property type="evidence" value="ECO:0007669"/>
    <property type="project" value="UniProtKB-KW"/>
</dbReference>
<dbReference type="EMBL" id="SMKQ01000115">
    <property type="protein sequence ID" value="TDD43252.1"/>
    <property type="molecule type" value="Genomic_DNA"/>
</dbReference>
<evidence type="ECO:0000256" key="3">
    <source>
        <dbReference type="ARBA" id="ARBA00023163"/>
    </source>
</evidence>
<comment type="caution">
    <text evidence="5">The sequence shown here is derived from an EMBL/GenBank/DDBJ whole genome shotgun (WGS) entry which is preliminary data.</text>
</comment>
<accession>A0A4R4YIS8</accession>
<dbReference type="OrthoDB" id="9810923at2"/>
<gene>
    <name evidence="5" type="ORF">E1286_29215</name>
</gene>
<dbReference type="Gene3D" id="1.10.10.10">
    <property type="entry name" value="Winged helix-like DNA-binding domain superfamily/Winged helix DNA-binding domain"/>
    <property type="match status" value="1"/>
</dbReference>
<dbReference type="SMART" id="SM00418">
    <property type="entry name" value="HTH_ARSR"/>
    <property type="match status" value="1"/>
</dbReference>
<evidence type="ECO:0000313" key="6">
    <source>
        <dbReference type="Proteomes" id="UP000295302"/>
    </source>
</evidence>
<dbReference type="AlphaFoldDB" id="A0A4R4YIS8"/>
<dbReference type="InterPro" id="IPR036390">
    <property type="entry name" value="WH_DNA-bd_sf"/>
</dbReference>
<dbReference type="RefSeq" id="WP_132617548.1">
    <property type="nucleotide sequence ID" value="NZ_SMKQ01000115.1"/>
</dbReference>
<evidence type="ECO:0000259" key="4">
    <source>
        <dbReference type="PROSITE" id="PS50987"/>
    </source>
</evidence>
<proteinExistence type="predicted"/>
<dbReference type="PANTHER" id="PTHR33154">
    <property type="entry name" value="TRANSCRIPTIONAL REGULATOR, ARSR FAMILY"/>
    <property type="match status" value="1"/>
</dbReference>
<name>A0A4R4YIS8_9ACTN</name>
<dbReference type="SUPFAM" id="SSF46785">
    <property type="entry name" value="Winged helix' DNA-binding domain"/>
    <property type="match status" value="1"/>
</dbReference>
<keyword evidence="1" id="KW-0805">Transcription regulation</keyword>
<keyword evidence="2" id="KW-0238">DNA-binding</keyword>
<dbReference type="CDD" id="cd00090">
    <property type="entry name" value="HTH_ARSR"/>
    <property type="match status" value="1"/>
</dbReference>
<dbReference type="InterPro" id="IPR036388">
    <property type="entry name" value="WH-like_DNA-bd_sf"/>
</dbReference>
<dbReference type="NCBIfam" id="NF033788">
    <property type="entry name" value="HTH_metalloreg"/>
    <property type="match status" value="1"/>
</dbReference>
<feature type="domain" description="HTH arsR-type" evidence="4">
    <location>
        <begin position="3"/>
        <end position="99"/>
    </location>
</feature>
<dbReference type="GO" id="GO:0003700">
    <property type="term" value="F:DNA-binding transcription factor activity"/>
    <property type="evidence" value="ECO:0007669"/>
    <property type="project" value="InterPro"/>
</dbReference>
<keyword evidence="6" id="KW-1185">Reference proteome</keyword>
<dbReference type="Proteomes" id="UP000295302">
    <property type="component" value="Unassembled WGS sequence"/>
</dbReference>
<dbReference type="InterPro" id="IPR001845">
    <property type="entry name" value="HTH_ArsR_DNA-bd_dom"/>
</dbReference>
<dbReference type="Pfam" id="PF12840">
    <property type="entry name" value="HTH_20"/>
    <property type="match status" value="1"/>
</dbReference>
<evidence type="ECO:0000256" key="2">
    <source>
        <dbReference type="ARBA" id="ARBA00023125"/>
    </source>
</evidence>
<dbReference type="PRINTS" id="PR00778">
    <property type="entry name" value="HTHARSR"/>
</dbReference>
<dbReference type="PROSITE" id="PS50987">
    <property type="entry name" value="HTH_ARSR_2"/>
    <property type="match status" value="1"/>
</dbReference>